<dbReference type="Proteomes" id="UP000594454">
    <property type="component" value="Chromosome 5"/>
</dbReference>
<reference evidence="1 2" key="1">
    <citation type="submission" date="2020-11" db="EMBL/GenBank/DDBJ databases">
        <authorList>
            <person name="Wallbank WR R."/>
            <person name="Pardo Diaz C."/>
            <person name="Kozak K."/>
            <person name="Martin S."/>
            <person name="Jiggins C."/>
            <person name="Moest M."/>
            <person name="Warren A I."/>
            <person name="Generalovic N T."/>
            <person name="Byers J.R.P. K."/>
            <person name="Montejo-Kovacevich G."/>
            <person name="Yen C E."/>
        </authorList>
    </citation>
    <scope>NUCLEOTIDE SEQUENCE [LARGE SCALE GENOMIC DNA]</scope>
</reference>
<protein>
    <submittedName>
        <fullName evidence="1">Uncharacterized protein</fullName>
    </submittedName>
</protein>
<evidence type="ECO:0000313" key="2">
    <source>
        <dbReference type="Proteomes" id="UP000594454"/>
    </source>
</evidence>
<name>A0A7R8Z242_HERIL</name>
<dbReference type="EMBL" id="LR899013">
    <property type="protein sequence ID" value="CAD7090407.1"/>
    <property type="molecule type" value="Genomic_DNA"/>
</dbReference>
<dbReference type="AlphaFoldDB" id="A0A7R8Z242"/>
<dbReference type="OrthoDB" id="10551568at2759"/>
<organism evidence="1 2">
    <name type="scientific">Hermetia illucens</name>
    <name type="common">Black soldier fly</name>
    <dbReference type="NCBI Taxonomy" id="343691"/>
    <lineage>
        <taxon>Eukaryota</taxon>
        <taxon>Metazoa</taxon>
        <taxon>Ecdysozoa</taxon>
        <taxon>Arthropoda</taxon>
        <taxon>Hexapoda</taxon>
        <taxon>Insecta</taxon>
        <taxon>Pterygota</taxon>
        <taxon>Neoptera</taxon>
        <taxon>Endopterygota</taxon>
        <taxon>Diptera</taxon>
        <taxon>Brachycera</taxon>
        <taxon>Stratiomyomorpha</taxon>
        <taxon>Stratiomyidae</taxon>
        <taxon>Hermetiinae</taxon>
        <taxon>Hermetia</taxon>
    </lineage>
</organism>
<dbReference type="InParanoid" id="A0A7R8Z242"/>
<evidence type="ECO:0000313" key="1">
    <source>
        <dbReference type="EMBL" id="CAD7090407.1"/>
    </source>
</evidence>
<gene>
    <name evidence="1" type="ORF">HERILL_LOCUS12890</name>
</gene>
<sequence>MSLPTNQNLVLAALNRAEIIKHCKSQDLLRKTPHNVTEEKLKEAAGIAKHLAQSSKSKTELQIKVERQRKMLQELLLQFRNAGSTASGGEKEGLANALRLIEKINYMRKLTLVMLTNNNVVSSEQVLAVTRDLMEDKTLQNYPRK</sequence>
<accession>A0A7R8Z242</accession>
<keyword evidence="2" id="KW-1185">Reference proteome</keyword>
<proteinExistence type="predicted"/>